<gene>
    <name evidence="2" type="ORF">ACFOGJ_30170</name>
</gene>
<dbReference type="Proteomes" id="UP001595528">
    <property type="component" value="Unassembled WGS sequence"/>
</dbReference>
<accession>A0ABV7LAA0</accession>
<dbReference type="Pfam" id="PF00903">
    <property type="entry name" value="Glyoxalase"/>
    <property type="match status" value="1"/>
</dbReference>
<proteinExistence type="predicted"/>
<dbReference type="CDD" id="cd07262">
    <property type="entry name" value="VOC_like"/>
    <property type="match status" value="1"/>
</dbReference>
<dbReference type="PANTHER" id="PTHR35006:SF2">
    <property type="entry name" value="GLYOXALASE FAMILY PROTEIN (AFU_ORTHOLOGUE AFUA_5G14830)"/>
    <property type="match status" value="1"/>
</dbReference>
<evidence type="ECO:0000313" key="2">
    <source>
        <dbReference type="EMBL" id="MFC3231552.1"/>
    </source>
</evidence>
<comment type="caution">
    <text evidence="2">The sequence shown here is derived from an EMBL/GenBank/DDBJ whole genome shotgun (WGS) entry which is preliminary data.</text>
</comment>
<dbReference type="InterPro" id="IPR004360">
    <property type="entry name" value="Glyas_Fos-R_dOase_dom"/>
</dbReference>
<keyword evidence="3" id="KW-1185">Reference proteome</keyword>
<protein>
    <submittedName>
        <fullName evidence="2">VOC family protein</fullName>
    </submittedName>
</protein>
<evidence type="ECO:0000313" key="3">
    <source>
        <dbReference type="Proteomes" id="UP001595528"/>
    </source>
</evidence>
<sequence>MLNHVSIGVADIARARDLYDAALAPLGYRCLDSGEAHLGYGADAIGLWLLKEEGVSPGDPRPGLHLCFEAPDRSAVAAFHEAALARGGRDNGAPGLRPDYGADYFAGFVIDPDGYRIEAYCGG</sequence>
<dbReference type="PROSITE" id="PS51819">
    <property type="entry name" value="VOC"/>
    <property type="match status" value="1"/>
</dbReference>
<evidence type="ECO:0000259" key="1">
    <source>
        <dbReference type="PROSITE" id="PS51819"/>
    </source>
</evidence>
<reference evidence="3" key="1">
    <citation type="journal article" date="2019" name="Int. J. Syst. Evol. Microbiol.">
        <title>The Global Catalogue of Microorganisms (GCM) 10K type strain sequencing project: providing services to taxonomists for standard genome sequencing and annotation.</title>
        <authorList>
            <consortium name="The Broad Institute Genomics Platform"/>
            <consortium name="The Broad Institute Genome Sequencing Center for Infectious Disease"/>
            <person name="Wu L."/>
            <person name="Ma J."/>
        </authorList>
    </citation>
    <scope>NUCLEOTIDE SEQUENCE [LARGE SCALE GENOMIC DNA]</scope>
    <source>
        <strain evidence="3">KCTC 42964</strain>
    </source>
</reference>
<dbReference type="EMBL" id="JBHRTR010000054">
    <property type="protein sequence ID" value="MFC3231552.1"/>
    <property type="molecule type" value="Genomic_DNA"/>
</dbReference>
<dbReference type="InterPro" id="IPR037523">
    <property type="entry name" value="VOC_core"/>
</dbReference>
<dbReference type="SUPFAM" id="SSF54593">
    <property type="entry name" value="Glyoxalase/Bleomycin resistance protein/Dihydroxybiphenyl dioxygenase"/>
    <property type="match status" value="1"/>
</dbReference>
<name>A0ABV7LAA0_9PROT</name>
<dbReference type="InterPro" id="IPR029068">
    <property type="entry name" value="Glyas_Bleomycin-R_OHBP_Dase"/>
</dbReference>
<feature type="domain" description="VOC" evidence="1">
    <location>
        <begin position="1"/>
        <end position="122"/>
    </location>
</feature>
<dbReference type="Gene3D" id="3.10.180.10">
    <property type="entry name" value="2,3-Dihydroxybiphenyl 1,2-Dioxygenase, domain 1"/>
    <property type="match status" value="1"/>
</dbReference>
<dbReference type="RefSeq" id="WP_379907052.1">
    <property type="nucleotide sequence ID" value="NZ_JBHRTR010000054.1"/>
</dbReference>
<dbReference type="PANTHER" id="PTHR35006">
    <property type="entry name" value="GLYOXALASE FAMILY PROTEIN (AFU_ORTHOLOGUE AFUA_5G14830)"/>
    <property type="match status" value="1"/>
</dbReference>
<organism evidence="2 3">
    <name type="scientific">Marinibaculum pumilum</name>
    <dbReference type="NCBI Taxonomy" id="1766165"/>
    <lineage>
        <taxon>Bacteria</taxon>
        <taxon>Pseudomonadati</taxon>
        <taxon>Pseudomonadota</taxon>
        <taxon>Alphaproteobacteria</taxon>
        <taxon>Rhodospirillales</taxon>
        <taxon>Rhodospirillaceae</taxon>
        <taxon>Marinibaculum</taxon>
    </lineage>
</organism>